<sequence length="206" mass="22575">MEHITPEATLEPEIDALRPTARRRYWVRQVLNAAMLPAFAALLLFSQTFDLTFFLVACAIAGLNFVIAMRQRKPVLAGHRDALVPLVLGLDGGRRRIVRRAVRTAKPSADPVLQYVELLEARRLSLQYRTSVWSLGIALLALGVLVAVHLADGDSATVALLAALSVCAVVAGAWSMIAARGAMRYLERLGYDPRTMTHRDDGDTSI</sequence>
<evidence type="ECO:0000313" key="2">
    <source>
        <dbReference type="EMBL" id="RHW44087.1"/>
    </source>
</evidence>
<keyword evidence="1" id="KW-0472">Membrane</keyword>
<reference evidence="2 3" key="1">
    <citation type="submission" date="2018-08" db="EMBL/GenBank/DDBJ databases">
        <title>Whole genome sequence analysis of Dermacoccus abyssi bacteria isolated from Deep Mariana trench Micromonospora spp reveals genes involved in the environmental adaptation and production of secondary metabolites.</title>
        <authorList>
            <person name="Abdel-Mageed W.M."/>
            <person name="Lehri B."/>
            <person name="Nouioui I."/>
            <person name="Goodfellow I."/>
            <person name="Jaspars M."/>
            <person name="Karlyshev A."/>
        </authorList>
    </citation>
    <scope>NUCLEOTIDE SEQUENCE [LARGE SCALE GENOMIC DNA]</scope>
    <source>
        <strain evidence="2 3">MT1.1</strain>
    </source>
</reference>
<protein>
    <submittedName>
        <fullName evidence="2">Uncharacterized protein</fullName>
    </submittedName>
</protein>
<feature type="transmembrane region" description="Helical" evidence="1">
    <location>
        <begin position="25"/>
        <end position="45"/>
    </location>
</feature>
<dbReference type="EMBL" id="QWLM01000020">
    <property type="protein sequence ID" value="RHW44087.1"/>
    <property type="molecule type" value="Genomic_DNA"/>
</dbReference>
<gene>
    <name evidence="2" type="ORF">D1832_13495</name>
</gene>
<evidence type="ECO:0000313" key="3">
    <source>
        <dbReference type="Proteomes" id="UP000285376"/>
    </source>
</evidence>
<dbReference type="Proteomes" id="UP000285376">
    <property type="component" value="Unassembled WGS sequence"/>
</dbReference>
<dbReference type="RefSeq" id="WP_118914771.1">
    <property type="nucleotide sequence ID" value="NZ_CBCRVH010000021.1"/>
</dbReference>
<feature type="transmembrane region" description="Helical" evidence="1">
    <location>
        <begin position="132"/>
        <end position="151"/>
    </location>
</feature>
<name>A0A417Z1P5_9MICO</name>
<keyword evidence="1" id="KW-0812">Transmembrane</keyword>
<dbReference type="AlphaFoldDB" id="A0A417Z1P5"/>
<comment type="caution">
    <text evidence="2">The sequence shown here is derived from an EMBL/GenBank/DDBJ whole genome shotgun (WGS) entry which is preliminary data.</text>
</comment>
<organism evidence="2 3">
    <name type="scientific">Dermacoccus abyssi</name>
    <dbReference type="NCBI Taxonomy" id="322596"/>
    <lineage>
        <taxon>Bacteria</taxon>
        <taxon>Bacillati</taxon>
        <taxon>Actinomycetota</taxon>
        <taxon>Actinomycetes</taxon>
        <taxon>Micrococcales</taxon>
        <taxon>Dermacoccaceae</taxon>
        <taxon>Dermacoccus</taxon>
    </lineage>
</organism>
<keyword evidence="1" id="KW-1133">Transmembrane helix</keyword>
<accession>A0A417Z1P5</accession>
<proteinExistence type="predicted"/>
<evidence type="ECO:0000256" key="1">
    <source>
        <dbReference type="SAM" id="Phobius"/>
    </source>
</evidence>
<feature type="transmembrane region" description="Helical" evidence="1">
    <location>
        <begin position="51"/>
        <end position="69"/>
    </location>
</feature>
<feature type="transmembrane region" description="Helical" evidence="1">
    <location>
        <begin position="157"/>
        <end position="179"/>
    </location>
</feature>